<dbReference type="GO" id="GO:0051301">
    <property type="term" value="P:cell division"/>
    <property type="evidence" value="ECO:0007669"/>
    <property type="project" value="UniProtKB-KW"/>
</dbReference>
<dbReference type="GO" id="GO:0008360">
    <property type="term" value="P:regulation of cell shape"/>
    <property type="evidence" value="ECO:0007669"/>
    <property type="project" value="UniProtKB-KW"/>
</dbReference>
<name>A0A2M8DN94_9BACT</name>
<dbReference type="UniPathway" id="UPA00219"/>
<evidence type="ECO:0000313" key="5">
    <source>
        <dbReference type="EMBL" id="PJB99609.1"/>
    </source>
</evidence>
<sequence>MKKVEVLRKKYPRFVYENFDWKIGKKDLKISFNFRIESAENRSPHIYFKPKVIIKNIDKNQIERVGVEFRRVLDNLIFNLGLIEILSYWKATCSPEIEIKAGYLNKEQIKWWKDLIKKGMGQFFYENKINFRKPSFLKIKSLPRSDLCQIDRGRTCGKITEVRPVAKLKNKVLVPVGGGKDSVVTLEILSSFAKASAFDKSSADKSKDKEKIQCLALNPTRASKKIMKIARCKSSIIVERKIDKKLLELNQKGFLNGHTPFSAYLAFLSVLITALFEFKYIAFSNERSSNEGNVKYLGIIINHQYSKSFDFEKKFREYSQKYLTSGVQYFSFLRPLYEIQIAKIFSKYPQYFNAFLSCNEAYKTYSGKKKPTRKWCGKCSKCLFVFVSFYPFIEEKAIRIFGKNLFADKNLLPLMLQLIGEEKFKPFECVGTKKESLVAFYLNWKKYTGLTGVKLPFLLKYFQNKVLAKYPDLEKESKKIMNSWNKNHFLPKKFEETLKKTISS</sequence>
<dbReference type="EMBL" id="PFTB01000018">
    <property type="protein sequence ID" value="PJB99609.1"/>
    <property type="molecule type" value="Genomic_DNA"/>
</dbReference>
<reference evidence="6" key="1">
    <citation type="submission" date="2017-09" db="EMBL/GenBank/DDBJ databases">
        <title>Depth-based differentiation of microbial function through sediment-hosted aquifers and enrichment of novel symbionts in the deep terrestrial subsurface.</title>
        <authorList>
            <person name="Probst A.J."/>
            <person name="Ladd B."/>
            <person name="Jarett J.K."/>
            <person name="Geller-Mcgrath D.E."/>
            <person name="Sieber C.M.K."/>
            <person name="Emerson J.B."/>
            <person name="Anantharaman K."/>
            <person name="Thomas B.C."/>
            <person name="Malmstrom R."/>
            <person name="Stieglmeier M."/>
            <person name="Klingl A."/>
            <person name="Woyke T."/>
            <person name="Ryan C.M."/>
            <person name="Banfield J.F."/>
        </authorList>
    </citation>
    <scope>NUCLEOTIDE SEQUENCE [LARGE SCALE GENOMIC DNA]</scope>
</reference>
<comment type="catalytic activity">
    <reaction evidence="1">
        <text>UDP-N-acetyl-alpha-D-muramoyl-L-alanyl-L-glutamate + ATP + H2O = UDP-N-acetyl-alpha-D-muramoyl-L-alanyl-D-glutamate + AMP + diphosphate + H(+)</text>
        <dbReference type="Rhea" id="RHEA:58812"/>
        <dbReference type="ChEBI" id="CHEBI:15377"/>
        <dbReference type="ChEBI" id="CHEBI:15378"/>
        <dbReference type="ChEBI" id="CHEBI:30616"/>
        <dbReference type="ChEBI" id="CHEBI:33019"/>
        <dbReference type="ChEBI" id="CHEBI:83900"/>
        <dbReference type="ChEBI" id="CHEBI:142725"/>
        <dbReference type="ChEBI" id="CHEBI:456215"/>
        <dbReference type="EC" id="5.1.1.23"/>
    </reaction>
</comment>
<keyword evidence="1" id="KW-0132">Cell division</keyword>
<keyword evidence="2" id="KW-0812">Transmembrane</keyword>
<comment type="function">
    <text evidence="1">Cell wall formation. Catalyzes epimerization of the terminal L-glutamate in UDP-N-acetyl-alpha-D-muramoyl-L-alanyl-L-glutamate.</text>
</comment>
<dbReference type="GO" id="GO:0009252">
    <property type="term" value="P:peptidoglycan biosynthetic process"/>
    <property type="evidence" value="ECO:0007669"/>
    <property type="project" value="UniProtKB-UniRule"/>
</dbReference>
<evidence type="ECO:0000259" key="4">
    <source>
        <dbReference type="Pfam" id="PF26299"/>
    </source>
</evidence>
<keyword evidence="1" id="KW-0573">Peptidoglycan synthesis</keyword>
<dbReference type="GO" id="GO:0005737">
    <property type="term" value="C:cytoplasm"/>
    <property type="evidence" value="ECO:0007669"/>
    <property type="project" value="UniProtKB-UniRule"/>
</dbReference>
<feature type="domain" description="MurL C-terminal" evidence="3">
    <location>
        <begin position="355"/>
        <end position="442"/>
    </location>
</feature>
<comment type="similarity">
    <text evidence="1">Belongs to the MurL family.</text>
</comment>
<dbReference type="GO" id="GO:0016855">
    <property type="term" value="F:racemase and epimerase activity, acting on amino acids and derivatives"/>
    <property type="evidence" value="ECO:0007669"/>
    <property type="project" value="UniProtKB-UniRule"/>
</dbReference>
<keyword evidence="1" id="KW-0131">Cell cycle</keyword>
<organism evidence="5 6">
    <name type="scientific">Candidatus Nealsonbacteria bacterium CG_4_9_14_0_8_um_filter_35_12</name>
    <dbReference type="NCBI Taxonomy" id="1974692"/>
    <lineage>
        <taxon>Bacteria</taxon>
        <taxon>Candidatus Nealsoniibacteriota</taxon>
    </lineage>
</organism>
<dbReference type="GO" id="GO:0071555">
    <property type="term" value="P:cell wall organization"/>
    <property type="evidence" value="ECO:0007669"/>
    <property type="project" value="UniProtKB-KW"/>
</dbReference>
<dbReference type="Proteomes" id="UP000228875">
    <property type="component" value="Unassembled WGS sequence"/>
</dbReference>
<gene>
    <name evidence="1" type="primary">murL</name>
    <name evidence="5" type="ORF">CO077_00800</name>
</gene>
<feature type="transmembrane region" description="Helical" evidence="2">
    <location>
        <begin position="261"/>
        <end position="283"/>
    </location>
</feature>
<protein>
    <recommendedName>
        <fullName evidence="1">UDP-N-acetyl-alpha-D-muramoyl-L-alanyl-L-glutamate epimerase</fullName>
        <ecNumber evidence="1">5.1.1.23</ecNumber>
    </recommendedName>
    <alternativeName>
        <fullName evidence="1">UDP-MurNAc-L-Ala-L-Glu epimerase</fullName>
    </alternativeName>
</protein>
<comment type="pathway">
    <text evidence="1">Cell wall biogenesis; peptidoglycan biosynthesis.</text>
</comment>
<dbReference type="AlphaFoldDB" id="A0A2M8DN94"/>
<evidence type="ECO:0000256" key="2">
    <source>
        <dbReference type="SAM" id="Phobius"/>
    </source>
</evidence>
<feature type="domain" description="MurL N-terminal" evidence="4">
    <location>
        <begin position="9"/>
        <end position="332"/>
    </location>
</feature>
<evidence type="ECO:0000256" key="1">
    <source>
        <dbReference type="HAMAP-Rule" id="MF_02209"/>
    </source>
</evidence>
<dbReference type="Pfam" id="PF26298">
    <property type="entry name" value="MurL_epimerase_C"/>
    <property type="match status" value="1"/>
</dbReference>
<dbReference type="EC" id="5.1.1.23" evidence="1"/>
<dbReference type="Pfam" id="PF26299">
    <property type="entry name" value="MurL_N"/>
    <property type="match status" value="1"/>
</dbReference>
<keyword evidence="2" id="KW-0472">Membrane</keyword>
<keyword evidence="1" id="KW-0413">Isomerase</keyword>
<dbReference type="InterPro" id="IPR058741">
    <property type="entry name" value="MurL_C"/>
</dbReference>
<keyword evidence="1" id="KW-0133">Cell shape</keyword>
<dbReference type="InterPro" id="IPR058740">
    <property type="entry name" value="MurL_N"/>
</dbReference>
<keyword evidence="2" id="KW-1133">Transmembrane helix</keyword>
<dbReference type="InterPro" id="IPR043689">
    <property type="entry name" value="MurL"/>
</dbReference>
<evidence type="ECO:0000313" key="6">
    <source>
        <dbReference type="Proteomes" id="UP000228875"/>
    </source>
</evidence>
<comment type="caution">
    <text evidence="5">The sequence shown here is derived from an EMBL/GenBank/DDBJ whole genome shotgun (WGS) entry which is preliminary data.</text>
</comment>
<evidence type="ECO:0000259" key="3">
    <source>
        <dbReference type="Pfam" id="PF26298"/>
    </source>
</evidence>
<accession>A0A2M8DN94</accession>
<proteinExistence type="inferred from homology"/>
<keyword evidence="1" id="KW-0961">Cell wall biogenesis/degradation</keyword>
<dbReference type="HAMAP" id="MF_02209">
    <property type="entry name" value="MurL"/>
    <property type="match status" value="1"/>
</dbReference>